<evidence type="ECO:0000313" key="3">
    <source>
        <dbReference type="Proteomes" id="UP000682733"/>
    </source>
</evidence>
<reference evidence="2" key="1">
    <citation type="submission" date="2021-02" db="EMBL/GenBank/DDBJ databases">
        <authorList>
            <person name="Nowell W R."/>
        </authorList>
    </citation>
    <scope>NUCLEOTIDE SEQUENCE</scope>
</reference>
<dbReference type="EMBL" id="CAJOBA010041803">
    <property type="protein sequence ID" value="CAF4121029.1"/>
    <property type="molecule type" value="Genomic_DNA"/>
</dbReference>
<proteinExistence type="predicted"/>
<sequence length="261" mass="29198">MNREYMNATESQNKMLFTQLYDTALRPAYCAGGFAKAGIYPYDKRAISKEKLLHHLHQQHVQQILYGHYQQNICHQTSHDNITNDNNTINKSNTIGNNNNNIVSYPLLRSPSAPIILSKTISSCTTSVSSKMSPRSNNAPIVQQASSNVSSLLDMSISLPVITIAQTNNQSYSNSLVTNTTSHPDPPLIYTDLCSQNYDSPSLLICCQCGTTFSGLQTVYWNYASCSNLICYFCTQTFSYQPIQLICTYCQLARNDLPQLF</sequence>
<gene>
    <name evidence="1" type="ORF">OVA965_LOCUS29056</name>
    <name evidence="2" type="ORF">TMI583_LOCUS29821</name>
</gene>
<dbReference type="EMBL" id="CAJNOK010020211">
    <property type="protein sequence ID" value="CAF1312648.1"/>
    <property type="molecule type" value="Genomic_DNA"/>
</dbReference>
<accession>A0A8S2QRD0</accession>
<organism evidence="2 3">
    <name type="scientific">Didymodactylos carnosus</name>
    <dbReference type="NCBI Taxonomy" id="1234261"/>
    <lineage>
        <taxon>Eukaryota</taxon>
        <taxon>Metazoa</taxon>
        <taxon>Spiralia</taxon>
        <taxon>Gnathifera</taxon>
        <taxon>Rotifera</taxon>
        <taxon>Eurotatoria</taxon>
        <taxon>Bdelloidea</taxon>
        <taxon>Philodinida</taxon>
        <taxon>Philodinidae</taxon>
        <taxon>Didymodactylos</taxon>
    </lineage>
</organism>
<dbReference type="Proteomes" id="UP000677228">
    <property type="component" value="Unassembled WGS sequence"/>
</dbReference>
<comment type="caution">
    <text evidence="2">The sequence shown here is derived from an EMBL/GenBank/DDBJ whole genome shotgun (WGS) entry which is preliminary data.</text>
</comment>
<dbReference type="AlphaFoldDB" id="A0A8S2QRD0"/>
<evidence type="ECO:0000313" key="1">
    <source>
        <dbReference type="EMBL" id="CAF1312648.1"/>
    </source>
</evidence>
<dbReference type="Proteomes" id="UP000682733">
    <property type="component" value="Unassembled WGS sequence"/>
</dbReference>
<protein>
    <submittedName>
        <fullName evidence="2">Uncharacterized protein</fullName>
    </submittedName>
</protein>
<name>A0A8S2QRD0_9BILA</name>
<evidence type="ECO:0000313" key="2">
    <source>
        <dbReference type="EMBL" id="CAF4121029.1"/>
    </source>
</evidence>